<evidence type="ECO:0000256" key="1">
    <source>
        <dbReference type="SAM" id="SignalP"/>
    </source>
</evidence>
<sequence length="184" mass="20131">MKFFTSLILGLSTLTNAAPAALSKRWPSSVLIPQISYIYRQSPTHPPPDYTPKLTGIVNFRTSTSEVHVFGLPSDWIGKKVQVGFWYNERGTEKNIAVDIYSSSRTPPNDLIGSNNRDQHLGRFYLQVPGDAIVRPGDGPSGWKAFQLPAGVGSVAFEVVGVGNVPETNFSYEVATSGVYLKKL</sequence>
<keyword evidence="1" id="KW-0732">Signal</keyword>
<evidence type="ECO:0000313" key="2">
    <source>
        <dbReference type="EMBL" id="KAF9734193.1"/>
    </source>
</evidence>
<dbReference type="AlphaFoldDB" id="A0A9P6GF78"/>
<keyword evidence="3" id="KW-1185">Reference proteome</keyword>
<accession>A0A9P6GF78</accession>
<feature type="chain" id="PRO_5040171186" evidence="1">
    <location>
        <begin position="24"/>
        <end position="184"/>
    </location>
</feature>
<protein>
    <submittedName>
        <fullName evidence="2">Uncharacterized protein</fullName>
    </submittedName>
</protein>
<dbReference type="OrthoDB" id="10492289at2759"/>
<reference evidence="2" key="1">
    <citation type="journal article" date="2020" name="Mol. Plant Microbe Interact.">
        <title>Genome Sequence of the Biocontrol Agent Coniothyrium minitans strain Conio (IMI 134523).</title>
        <authorList>
            <person name="Patel D."/>
            <person name="Shittu T.A."/>
            <person name="Baroncelli R."/>
            <person name="Muthumeenakshi S."/>
            <person name="Osborne T.H."/>
            <person name="Janganan T.K."/>
            <person name="Sreenivasaprasad S."/>
        </authorList>
    </citation>
    <scope>NUCLEOTIDE SEQUENCE</scope>
    <source>
        <strain evidence="2">Conio</strain>
    </source>
</reference>
<proteinExistence type="predicted"/>
<gene>
    <name evidence="2" type="ORF">PMIN01_07096</name>
</gene>
<dbReference type="Proteomes" id="UP000756921">
    <property type="component" value="Unassembled WGS sequence"/>
</dbReference>
<name>A0A9P6GF78_9PLEO</name>
<feature type="signal peptide" evidence="1">
    <location>
        <begin position="1"/>
        <end position="23"/>
    </location>
</feature>
<comment type="caution">
    <text evidence="2">The sequence shown here is derived from an EMBL/GenBank/DDBJ whole genome shotgun (WGS) entry which is preliminary data.</text>
</comment>
<dbReference type="EMBL" id="WJXW01000007">
    <property type="protein sequence ID" value="KAF9734193.1"/>
    <property type="molecule type" value="Genomic_DNA"/>
</dbReference>
<organism evidence="2 3">
    <name type="scientific">Paraphaeosphaeria minitans</name>
    <dbReference type="NCBI Taxonomy" id="565426"/>
    <lineage>
        <taxon>Eukaryota</taxon>
        <taxon>Fungi</taxon>
        <taxon>Dikarya</taxon>
        <taxon>Ascomycota</taxon>
        <taxon>Pezizomycotina</taxon>
        <taxon>Dothideomycetes</taxon>
        <taxon>Pleosporomycetidae</taxon>
        <taxon>Pleosporales</taxon>
        <taxon>Massarineae</taxon>
        <taxon>Didymosphaeriaceae</taxon>
        <taxon>Paraphaeosphaeria</taxon>
    </lineage>
</organism>
<evidence type="ECO:0000313" key="3">
    <source>
        <dbReference type="Proteomes" id="UP000756921"/>
    </source>
</evidence>